<evidence type="ECO:0000313" key="1">
    <source>
        <dbReference type="EMBL" id="MCK2216201.1"/>
    </source>
</evidence>
<comment type="caution">
    <text evidence="1">The sequence shown here is derived from an EMBL/GenBank/DDBJ whole genome shotgun (WGS) entry which is preliminary data.</text>
</comment>
<protein>
    <recommendedName>
        <fullName evidence="3">Lipoprotein</fullName>
    </recommendedName>
</protein>
<gene>
    <name evidence="1" type="ORF">MF672_020700</name>
</gene>
<dbReference type="Proteomes" id="UP001317259">
    <property type="component" value="Unassembled WGS sequence"/>
</dbReference>
<proteinExistence type="predicted"/>
<evidence type="ECO:0008006" key="3">
    <source>
        <dbReference type="Google" id="ProtNLM"/>
    </source>
</evidence>
<evidence type="ECO:0000313" key="2">
    <source>
        <dbReference type="Proteomes" id="UP001317259"/>
    </source>
</evidence>
<accession>A0ABT0FV44</accession>
<dbReference type="EMBL" id="JAKRKC020000001">
    <property type="protein sequence ID" value="MCK2216201.1"/>
    <property type="molecule type" value="Genomic_DNA"/>
</dbReference>
<dbReference type="RefSeq" id="WP_242375667.1">
    <property type="nucleotide sequence ID" value="NZ_JAKRKC020000001.1"/>
</dbReference>
<reference evidence="1 2" key="1">
    <citation type="submission" date="2022-04" db="EMBL/GenBank/DDBJ databases">
        <title>Genome draft of Actinomadura sp. ATCC 31491.</title>
        <authorList>
            <person name="Shi X."/>
            <person name="Du Y."/>
        </authorList>
    </citation>
    <scope>NUCLEOTIDE SEQUENCE [LARGE SCALE GENOMIC DNA]</scope>
    <source>
        <strain evidence="1 2">ATCC 31491</strain>
    </source>
</reference>
<organism evidence="1 2">
    <name type="scientific">Actinomadura luzonensis</name>
    <dbReference type="NCBI Taxonomy" id="2805427"/>
    <lineage>
        <taxon>Bacteria</taxon>
        <taxon>Bacillati</taxon>
        <taxon>Actinomycetota</taxon>
        <taxon>Actinomycetes</taxon>
        <taxon>Streptosporangiales</taxon>
        <taxon>Thermomonosporaceae</taxon>
        <taxon>Actinomadura</taxon>
    </lineage>
</organism>
<name>A0ABT0FV44_9ACTN</name>
<sequence length="440" mass="46351">MTGSSWKATRRAAAAPAGLTALTALTPLTPLTALTLLTVLAVLAGAAACSSAPPPGPARPDVPKAADLTASVRAAPLLHWTGSWRASVTTRELAPGIKPTEDVTADLTALDDGILYGTLTVAGAPASVLVLGEQAVFVKAKAAYWRKMEHVDVPAGDLTGTWVLHRRPVQYGLDLMRLTPRRVAADLAAVTAPVATGTGAPPAPSVPSWQDPPTAVPLAYPPPDGAPATAARMDLVRMDGSGTGSVRNGAYWFSAAAPYRLLGYSGAELLTAPSSQRDTARLTARPGTAEEAAAAYDELRELLREVPRTVTANAFAHLDTELSKLTPCAPGVCGPVAVGVRLRNDSESFTVSEDLTVTLYGGGFWQPERITGKVGECRVSVRRLAPGKSVRKVCTVQDPRIQRMQRKEKYVWFRGSVSGDLTEVTAPSEAERLARELPRS</sequence>
<keyword evidence="2" id="KW-1185">Reference proteome</keyword>